<gene>
    <name evidence="2" type="ORF">I7730_13970</name>
    <name evidence="3" type="ORF">J0J18_11710</name>
</gene>
<evidence type="ECO:0000313" key="2">
    <source>
        <dbReference type="EMBL" id="HAS8540892.1"/>
    </source>
</evidence>
<keyword evidence="1" id="KW-0812">Transmembrane</keyword>
<dbReference type="EMBL" id="DACRBY010000016">
    <property type="protein sequence ID" value="HAS8540892.1"/>
    <property type="molecule type" value="Genomic_DNA"/>
</dbReference>
<dbReference type="Proteomes" id="UP000863257">
    <property type="component" value="Unassembled WGS sequence"/>
</dbReference>
<evidence type="ECO:0008006" key="4">
    <source>
        <dbReference type="Google" id="ProtNLM"/>
    </source>
</evidence>
<protein>
    <recommendedName>
        <fullName evidence="4">3-phosphoshikimate 1-carboxyvinyltransferase</fullName>
    </recommendedName>
</protein>
<dbReference type="OrthoDB" id="6264467at2"/>
<dbReference type="AlphaFoldDB" id="A0A087JJX9"/>
<evidence type="ECO:0000256" key="1">
    <source>
        <dbReference type="SAM" id="Phobius"/>
    </source>
</evidence>
<reference evidence="3" key="3">
    <citation type="submission" date="2021-03" db="EMBL/GenBank/DDBJ databases">
        <title>Study of the foodborne Vibrio vulnificus isolates from China.</title>
        <authorList>
            <person name="Zheng Z."/>
            <person name="Ye L."/>
        </authorList>
    </citation>
    <scope>NUCLEOTIDE SEQUENCE</scope>
    <source>
        <strain evidence="3">Vv1582</strain>
    </source>
</reference>
<name>A0A087JJX9_VIBVL</name>
<evidence type="ECO:0000313" key="3">
    <source>
        <dbReference type="EMBL" id="MBN8122399.1"/>
    </source>
</evidence>
<keyword evidence="1" id="KW-0472">Membrane</keyword>
<sequence>MDAKKANKAVAQFYHALDKQTAESLTEQQKRDIEQAVQSMGLVARHSIDVRKSLPWFGKRYYLVLLCGRDRRGQVRAEESKLVNFFTVTFVVIALLTLLGLSALALYLLKSALGIDIFKDYSLGIWDWFKGLIH</sequence>
<dbReference type="Proteomes" id="UP000664056">
    <property type="component" value="Unassembled WGS sequence"/>
</dbReference>
<comment type="caution">
    <text evidence="2">The sequence shown here is derived from an EMBL/GenBank/DDBJ whole genome shotgun (WGS) entry which is preliminary data.</text>
</comment>
<reference evidence="2" key="1">
    <citation type="journal article" date="2018" name="Genome Biol.">
        <title>SKESA: strategic k-mer extension for scrupulous assemblies.</title>
        <authorList>
            <person name="Souvorov A."/>
            <person name="Agarwala R."/>
            <person name="Lipman D.J."/>
        </authorList>
    </citation>
    <scope>NUCLEOTIDE SEQUENCE</scope>
    <source>
        <strain evidence="2">BCW_3452</strain>
    </source>
</reference>
<proteinExistence type="predicted"/>
<feature type="transmembrane region" description="Helical" evidence="1">
    <location>
        <begin position="82"/>
        <end position="109"/>
    </location>
</feature>
<reference evidence="2" key="2">
    <citation type="submission" date="2019-01" db="EMBL/GenBank/DDBJ databases">
        <authorList>
            <consortium name="NCBI Pathogen Detection Project"/>
        </authorList>
    </citation>
    <scope>NUCLEOTIDE SEQUENCE</scope>
    <source>
        <strain evidence="2">BCW_3452</strain>
    </source>
</reference>
<dbReference type="RefSeq" id="WP_017421131.1">
    <property type="nucleotide sequence ID" value="NZ_CP014636.1"/>
</dbReference>
<organism evidence="2">
    <name type="scientific">Vibrio vulnificus</name>
    <dbReference type="NCBI Taxonomy" id="672"/>
    <lineage>
        <taxon>Bacteria</taxon>
        <taxon>Pseudomonadati</taxon>
        <taxon>Pseudomonadota</taxon>
        <taxon>Gammaproteobacteria</taxon>
        <taxon>Vibrionales</taxon>
        <taxon>Vibrionaceae</taxon>
        <taxon>Vibrio</taxon>
    </lineage>
</organism>
<keyword evidence="1" id="KW-1133">Transmembrane helix</keyword>
<accession>A0A087JJX9</accession>
<dbReference type="EMBL" id="JAFKOQ010000006">
    <property type="protein sequence ID" value="MBN8122399.1"/>
    <property type="molecule type" value="Genomic_DNA"/>
</dbReference>
<dbReference type="GeneID" id="93896502"/>